<dbReference type="AlphaFoldDB" id="A0A1Y1ZLG8"/>
<evidence type="ECO:0000313" key="18">
    <source>
        <dbReference type="EMBL" id="ORY11024.1"/>
    </source>
</evidence>
<evidence type="ECO:0000256" key="5">
    <source>
        <dbReference type="ARBA" id="ARBA00022723"/>
    </source>
</evidence>
<evidence type="ECO:0000256" key="7">
    <source>
        <dbReference type="ARBA" id="ARBA00022989"/>
    </source>
</evidence>
<comment type="caution">
    <text evidence="18">The sequence shown here is derived from an EMBL/GenBank/DDBJ whole genome shotgun (WGS) entry which is preliminary data.</text>
</comment>
<evidence type="ECO:0000256" key="4">
    <source>
        <dbReference type="ARBA" id="ARBA00022692"/>
    </source>
</evidence>
<keyword evidence="19" id="KW-1185">Reference proteome</keyword>
<accession>A0A1Y1ZLG8</accession>
<dbReference type="PROSITE" id="PS50041">
    <property type="entry name" value="C_TYPE_LECTIN_2"/>
    <property type="match status" value="1"/>
</dbReference>
<name>A0A1Y1ZLG8_9PLEO</name>
<evidence type="ECO:0000256" key="9">
    <source>
        <dbReference type="ARBA" id="ARBA00023004"/>
    </source>
</evidence>
<keyword evidence="3" id="KW-0500">Molybdenum</keyword>
<feature type="region of interest" description="Disordered" evidence="15">
    <location>
        <begin position="157"/>
        <end position="177"/>
    </location>
</feature>
<feature type="compositionally biased region" description="Low complexity" evidence="15">
    <location>
        <begin position="157"/>
        <end position="167"/>
    </location>
</feature>
<dbReference type="Gene3D" id="3.10.100.10">
    <property type="entry name" value="Mannose-Binding Protein A, subunit A"/>
    <property type="match status" value="1"/>
</dbReference>
<dbReference type="InterPro" id="IPR022407">
    <property type="entry name" value="OxRdtase_Mopterin_BS"/>
</dbReference>
<evidence type="ECO:0000256" key="10">
    <source>
        <dbReference type="ARBA" id="ARBA00023136"/>
    </source>
</evidence>
<dbReference type="InterPro" id="IPR016186">
    <property type="entry name" value="C-type_lectin-like/link_sf"/>
</dbReference>
<evidence type="ECO:0000256" key="16">
    <source>
        <dbReference type="SAM" id="Phobius"/>
    </source>
</evidence>
<evidence type="ECO:0000256" key="11">
    <source>
        <dbReference type="ARBA" id="ARBA00023180"/>
    </source>
</evidence>
<evidence type="ECO:0000256" key="3">
    <source>
        <dbReference type="ARBA" id="ARBA00022505"/>
    </source>
</evidence>
<proteinExistence type="inferred from homology"/>
<evidence type="ECO:0000256" key="12">
    <source>
        <dbReference type="ARBA" id="ARBA00037703"/>
    </source>
</evidence>
<dbReference type="PROSITE" id="PS00559">
    <property type="entry name" value="MOLYBDOPTERIN_EUK"/>
    <property type="match status" value="1"/>
</dbReference>
<dbReference type="PANTHER" id="PTHR35518">
    <property type="entry name" value="MAINTENANCE OF TELOMOERE CAPPING"/>
    <property type="match status" value="1"/>
</dbReference>
<keyword evidence="9" id="KW-0408">Iron</keyword>
<dbReference type="GO" id="GO:0016020">
    <property type="term" value="C:membrane"/>
    <property type="evidence" value="ECO:0007669"/>
    <property type="project" value="UniProtKB-SubCell"/>
</dbReference>
<keyword evidence="10 16" id="KW-0472">Membrane</keyword>
<dbReference type="CDD" id="cd00037">
    <property type="entry name" value="CLECT"/>
    <property type="match status" value="1"/>
</dbReference>
<dbReference type="STRING" id="1231657.A0A1Y1ZLG8"/>
<keyword evidence="7 16" id="KW-1133">Transmembrane helix</keyword>
<keyword evidence="5" id="KW-0479">Metal-binding</keyword>
<dbReference type="OrthoDB" id="5573651at2759"/>
<organism evidence="18 19">
    <name type="scientific">Clohesyomyces aquaticus</name>
    <dbReference type="NCBI Taxonomy" id="1231657"/>
    <lineage>
        <taxon>Eukaryota</taxon>
        <taxon>Fungi</taxon>
        <taxon>Dikarya</taxon>
        <taxon>Ascomycota</taxon>
        <taxon>Pezizomycotina</taxon>
        <taxon>Dothideomycetes</taxon>
        <taxon>Pleosporomycetidae</taxon>
        <taxon>Pleosporales</taxon>
        <taxon>Lindgomycetaceae</taxon>
        <taxon>Clohesyomyces</taxon>
    </lineage>
</organism>
<feature type="domain" description="C-type lectin" evidence="17">
    <location>
        <begin position="475"/>
        <end position="522"/>
    </location>
</feature>
<sequence length="664" mass="71921">MSSSYAPDPGAELVRPWKNAFRAQRDVGLRIPMNFLTVPGVSLRAACFAHNQYEDQAFRNCFSNLLASGFQKFLIDIFWDTGRSEWSLCPVQIPDAEAPDTSVVITLSSSALGTTSRTSANVRNIRNLHAWGEPALTTCLSRGPDIQLLGRQDTPRSSASQLLSSSSVATPNTTSTVEGFTSSTVITSPTASATLVKFPNGEDVPLFELGSYNCTSTMTLGYLTGIIQDYLDESGTTTDAGPTYMILNIHAASDYRSPDRPAQQPSAQQLPGPQDLLSNIINGNLSGQFYTPQLLQDQRSNLNDTWYDVQVDALPVKAYYTASKDSANNIVTPDGWPNEAYAVFQKFYRLMAGFGSVDPQMADYNFSADADTIFSTGTFGTPQPISLNSDGSITSRCLFSPEAVTITAATNSSWASSTSPALDIDLNPNTTIPIPTISNLTSCGLSPLLNSTISNITADANPLPYLAFAHSTLWSWAPGEPANITDDDSRGRTNCAAMYASTPYPGRWRVIDCEARHRVACQDPKSPYRWLLSSDSVNYFSGDTACPSNTVFSVPHTALENAYLLSAIQASASQHPLSEPVVVNLNDIDVSDCWVEGVNGTCPYKPPNDANKVRVVVVPTVAAVIIFVLAALTFFVKCAANRREDKRGRRRRNVGGWDYEGVPS</sequence>
<keyword evidence="11" id="KW-0325">Glycoprotein</keyword>
<evidence type="ECO:0000256" key="14">
    <source>
        <dbReference type="ARBA" id="ARBA00039865"/>
    </source>
</evidence>
<evidence type="ECO:0000256" key="13">
    <source>
        <dbReference type="ARBA" id="ARBA00038159"/>
    </source>
</evidence>
<protein>
    <recommendedName>
        <fullName evidence="14">Maintenance of telomere capping protein 6</fullName>
    </recommendedName>
</protein>
<comment type="similarity">
    <text evidence="13">Belongs to the MTC6 family.</text>
</comment>
<dbReference type="InterPro" id="IPR051008">
    <property type="entry name" value="Telomere_Capping_Maintenance"/>
</dbReference>
<evidence type="ECO:0000256" key="6">
    <source>
        <dbReference type="ARBA" id="ARBA00022729"/>
    </source>
</evidence>
<dbReference type="GO" id="GO:0016491">
    <property type="term" value="F:oxidoreductase activity"/>
    <property type="evidence" value="ECO:0007669"/>
    <property type="project" value="UniProtKB-KW"/>
</dbReference>
<dbReference type="InterPro" id="IPR057530">
    <property type="entry name" value="TIM-barrel_MTC6"/>
</dbReference>
<gene>
    <name evidence="18" type="ORF">BCR34DRAFT_601628</name>
</gene>
<dbReference type="SUPFAM" id="SSF56436">
    <property type="entry name" value="C-type lectin-like"/>
    <property type="match status" value="1"/>
</dbReference>
<keyword evidence="4 16" id="KW-0812">Transmembrane</keyword>
<dbReference type="GO" id="GO:0043546">
    <property type="term" value="F:molybdopterin cofactor binding"/>
    <property type="evidence" value="ECO:0007669"/>
    <property type="project" value="InterPro"/>
</dbReference>
<evidence type="ECO:0000259" key="17">
    <source>
        <dbReference type="PROSITE" id="PS50041"/>
    </source>
</evidence>
<dbReference type="GO" id="GO:0046872">
    <property type="term" value="F:metal ion binding"/>
    <property type="evidence" value="ECO:0007669"/>
    <property type="project" value="UniProtKB-KW"/>
</dbReference>
<comment type="subcellular location">
    <subcellularLocation>
        <location evidence="2">Membrane</location>
        <topology evidence="2">Single-pass type I membrane protein</topology>
    </subcellularLocation>
</comment>
<dbReference type="PANTHER" id="PTHR35518:SF2">
    <property type="entry name" value="MAINTENANCE OF TELOMERE CAPPING PROTEIN 6"/>
    <property type="match status" value="1"/>
</dbReference>
<evidence type="ECO:0000256" key="1">
    <source>
        <dbReference type="ARBA" id="ARBA00001924"/>
    </source>
</evidence>
<dbReference type="EMBL" id="MCFA01000065">
    <property type="protein sequence ID" value="ORY11024.1"/>
    <property type="molecule type" value="Genomic_DNA"/>
</dbReference>
<feature type="compositionally biased region" description="Polar residues" evidence="15">
    <location>
        <begin position="168"/>
        <end position="177"/>
    </location>
</feature>
<reference evidence="18 19" key="1">
    <citation type="submission" date="2016-07" db="EMBL/GenBank/DDBJ databases">
        <title>Pervasive Adenine N6-methylation of Active Genes in Fungi.</title>
        <authorList>
            <consortium name="DOE Joint Genome Institute"/>
            <person name="Mondo S.J."/>
            <person name="Dannebaum R.O."/>
            <person name="Kuo R.C."/>
            <person name="Labutti K."/>
            <person name="Haridas S."/>
            <person name="Kuo A."/>
            <person name="Salamov A."/>
            <person name="Ahrendt S.R."/>
            <person name="Lipzen A."/>
            <person name="Sullivan W."/>
            <person name="Andreopoulos W.B."/>
            <person name="Clum A."/>
            <person name="Lindquist E."/>
            <person name="Daum C."/>
            <person name="Ramamoorthy G.K."/>
            <person name="Gryganskyi A."/>
            <person name="Culley D."/>
            <person name="Magnuson J.K."/>
            <person name="James T.Y."/>
            <person name="O'Malley M.A."/>
            <person name="Stajich J.E."/>
            <person name="Spatafora J.W."/>
            <person name="Visel A."/>
            <person name="Grigoriev I.V."/>
        </authorList>
    </citation>
    <scope>NUCLEOTIDE SEQUENCE [LARGE SCALE GENOMIC DNA]</scope>
    <source>
        <strain evidence="18 19">CBS 115471</strain>
    </source>
</reference>
<comment type="cofactor">
    <cofactor evidence="1">
        <name>Mo-molybdopterin</name>
        <dbReference type="ChEBI" id="CHEBI:71302"/>
    </cofactor>
</comment>
<evidence type="ECO:0000256" key="8">
    <source>
        <dbReference type="ARBA" id="ARBA00023002"/>
    </source>
</evidence>
<dbReference type="Proteomes" id="UP000193144">
    <property type="component" value="Unassembled WGS sequence"/>
</dbReference>
<evidence type="ECO:0000313" key="19">
    <source>
        <dbReference type="Proteomes" id="UP000193144"/>
    </source>
</evidence>
<dbReference type="Pfam" id="PF25506">
    <property type="entry name" value="TIM-barrel_MTC6"/>
    <property type="match status" value="1"/>
</dbReference>
<comment type="function">
    <text evidence="12">May be involved in telomere capping.</text>
</comment>
<evidence type="ECO:0000256" key="15">
    <source>
        <dbReference type="SAM" id="MobiDB-lite"/>
    </source>
</evidence>
<keyword evidence="8" id="KW-0560">Oxidoreductase</keyword>
<dbReference type="InterPro" id="IPR016187">
    <property type="entry name" value="CTDL_fold"/>
</dbReference>
<keyword evidence="6" id="KW-0732">Signal</keyword>
<dbReference type="InterPro" id="IPR001304">
    <property type="entry name" value="C-type_lectin-like"/>
</dbReference>
<evidence type="ECO:0000256" key="2">
    <source>
        <dbReference type="ARBA" id="ARBA00004479"/>
    </source>
</evidence>
<feature type="transmembrane region" description="Helical" evidence="16">
    <location>
        <begin position="616"/>
        <end position="640"/>
    </location>
</feature>